<dbReference type="RefSeq" id="XP_033650582.1">
    <property type="nucleotide sequence ID" value="XM_033801736.1"/>
</dbReference>
<gene>
    <name evidence="2" type="ORF">EI97DRAFT_469967</name>
</gene>
<accession>A0A6A6JA43</accession>
<dbReference type="SUPFAM" id="SSF53474">
    <property type="entry name" value="alpha/beta-Hydrolases"/>
    <property type="match status" value="1"/>
</dbReference>
<dbReference type="AlphaFoldDB" id="A0A6A6JA43"/>
<dbReference type="InterPro" id="IPR000073">
    <property type="entry name" value="AB_hydrolase_1"/>
</dbReference>
<organism evidence="2 3">
    <name type="scientific">Westerdykella ornata</name>
    <dbReference type="NCBI Taxonomy" id="318751"/>
    <lineage>
        <taxon>Eukaryota</taxon>
        <taxon>Fungi</taxon>
        <taxon>Dikarya</taxon>
        <taxon>Ascomycota</taxon>
        <taxon>Pezizomycotina</taxon>
        <taxon>Dothideomycetes</taxon>
        <taxon>Pleosporomycetidae</taxon>
        <taxon>Pleosporales</taxon>
        <taxon>Sporormiaceae</taxon>
        <taxon>Westerdykella</taxon>
    </lineage>
</organism>
<reference evidence="2" key="1">
    <citation type="journal article" date="2020" name="Stud. Mycol.">
        <title>101 Dothideomycetes genomes: a test case for predicting lifestyles and emergence of pathogens.</title>
        <authorList>
            <person name="Haridas S."/>
            <person name="Albert R."/>
            <person name="Binder M."/>
            <person name="Bloem J."/>
            <person name="Labutti K."/>
            <person name="Salamov A."/>
            <person name="Andreopoulos B."/>
            <person name="Baker S."/>
            <person name="Barry K."/>
            <person name="Bills G."/>
            <person name="Bluhm B."/>
            <person name="Cannon C."/>
            <person name="Castanera R."/>
            <person name="Culley D."/>
            <person name="Daum C."/>
            <person name="Ezra D."/>
            <person name="Gonzalez J."/>
            <person name="Henrissat B."/>
            <person name="Kuo A."/>
            <person name="Liang C."/>
            <person name="Lipzen A."/>
            <person name="Lutzoni F."/>
            <person name="Magnuson J."/>
            <person name="Mondo S."/>
            <person name="Nolan M."/>
            <person name="Ohm R."/>
            <person name="Pangilinan J."/>
            <person name="Park H.-J."/>
            <person name="Ramirez L."/>
            <person name="Alfaro M."/>
            <person name="Sun H."/>
            <person name="Tritt A."/>
            <person name="Yoshinaga Y."/>
            <person name="Zwiers L.-H."/>
            <person name="Turgeon B."/>
            <person name="Goodwin S."/>
            <person name="Spatafora J."/>
            <person name="Crous P."/>
            <person name="Grigoriev I."/>
        </authorList>
    </citation>
    <scope>NUCLEOTIDE SEQUENCE</scope>
    <source>
        <strain evidence="2">CBS 379.55</strain>
    </source>
</reference>
<proteinExistence type="predicted"/>
<dbReference type="EMBL" id="ML986514">
    <property type="protein sequence ID" value="KAF2273043.1"/>
    <property type="molecule type" value="Genomic_DNA"/>
</dbReference>
<feature type="domain" description="AB hydrolase-1" evidence="1">
    <location>
        <begin position="60"/>
        <end position="295"/>
    </location>
</feature>
<dbReference type="Proteomes" id="UP000800097">
    <property type="component" value="Unassembled WGS sequence"/>
</dbReference>
<sequence>MPFGPFILQWRTPSPNPPAPTPLPPGITRTYIPTSAGPLELLSSLPSSTSDPTQPERPPLFFAHGGFGCAFFWVPYMQFFSARGYPCYAVSYRGHGGSWYPGLLRMYFAPRSKLVEDLVDGVKYAEGLEKERRGGKEDVKAVLIAHSNGGQLAQYALSRGLVTVGGYCHFAAVPAFGSFSCYKFWAPTAIFHMYYRCFHPRYILASIKQVKDAFFLPSTPDSQVQEFSRLLSPYESMLWAPQGLFAFVTGPDVLRSIAGWRVGGPDRMLVLAAERDVLCTPALLRDAAARYRAGLEKMIKSKEVEGEADREWEGVRFRFVNGLPHHLQNSEEWERGAEEVLEWVEQL</sequence>
<evidence type="ECO:0000313" key="2">
    <source>
        <dbReference type="EMBL" id="KAF2273043.1"/>
    </source>
</evidence>
<protein>
    <submittedName>
        <fullName evidence="2">Alpha/beta-hydrolase</fullName>
    </submittedName>
</protein>
<dbReference type="Gene3D" id="3.40.50.1820">
    <property type="entry name" value="alpha/beta hydrolase"/>
    <property type="match status" value="1"/>
</dbReference>
<keyword evidence="2" id="KW-0378">Hydrolase</keyword>
<dbReference type="GO" id="GO:0016787">
    <property type="term" value="F:hydrolase activity"/>
    <property type="evidence" value="ECO:0007669"/>
    <property type="project" value="UniProtKB-KW"/>
</dbReference>
<evidence type="ECO:0000259" key="1">
    <source>
        <dbReference type="Pfam" id="PF12697"/>
    </source>
</evidence>
<name>A0A6A6JA43_WESOR</name>
<evidence type="ECO:0000313" key="3">
    <source>
        <dbReference type="Proteomes" id="UP000800097"/>
    </source>
</evidence>
<dbReference type="Pfam" id="PF12697">
    <property type="entry name" value="Abhydrolase_6"/>
    <property type="match status" value="1"/>
</dbReference>
<dbReference type="GeneID" id="54554911"/>
<dbReference type="OrthoDB" id="8119704at2759"/>
<dbReference type="InterPro" id="IPR029058">
    <property type="entry name" value="AB_hydrolase_fold"/>
</dbReference>
<keyword evidence="3" id="KW-1185">Reference proteome</keyword>